<evidence type="ECO:0000313" key="4">
    <source>
        <dbReference type="Proteomes" id="UP001619911"/>
    </source>
</evidence>
<organism evidence="3 4">
    <name type="scientific">Bacillus lumedeiriae</name>
    <dbReference type="NCBI Taxonomy" id="3058829"/>
    <lineage>
        <taxon>Bacteria</taxon>
        <taxon>Bacillati</taxon>
        <taxon>Bacillota</taxon>
        <taxon>Bacilli</taxon>
        <taxon>Bacillales</taxon>
        <taxon>Bacillaceae</taxon>
        <taxon>Bacillus</taxon>
    </lineage>
</organism>
<comment type="caution">
    <text evidence="3">The sequence shown here is derived from an EMBL/GenBank/DDBJ whole genome shotgun (WGS) entry which is preliminary data.</text>
</comment>
<dbReference type="EMBL" id="JAUIYO010000002">
    <property type="protein sequence ID" value="MFK2824999.1"/>
    <property type="molecule type" value="Genomic_DNA"/>
</dbReference>
<feature type="compositionally biased region" description="Acidic residues" evidence="1">
    <location>
        <begin position="427"/>
        <end position="438"/>
    </location>
</feature>
<proteinExistence type="predicted"/>
<reference evidence="3 4" key="1">
    <citation type="submission" date="2023-07" db="EMBL/GenBank/DDBJ databases">
        <title>Bacillus lucianemedeirus sp. nov, a new species isolated from an immunobiological production facility.</title>
        <authorList>
            <person name="Costa L.V."/>
            <person name="Miranda R.V.S.L."/>
            <person name="Brandao M.L.L."/>
            <person name="Reis C.M.F."/>
            <person name="Frazao A.M."/>
            <person name="Cruz F.V."/>
            <person name="Baio P.V.P."/>
            <person name="Veras J.F.C."/>
            <person name="Ramos J.N."/>
            <person name="Vieira V."/>
        </authorList>
    </citation>
    <scope>NUCLEOTIDE SEQUENCE [LARGE SCALE GENOMIC DNA]</scope>
    <source>
        <strain evidence="3 4">B190/17</strain>
    </source>
</reference>
<keyword evidence="4" id="KW-1185">Reference proteome</keyword>
<dbReference type="InterPro" id="IPR021136">
    <property type="entry name" value="Flagellar_hook_control-like_C"/>
</dbReference>
<dbReference type="Proteomes" id="UP001619911">
    <property type="component" value="Unassembled WGS sequence"/>
</dbReference>
<evidence type="ECO:0000256" key="1">
    <source>
        <dbReference type="SAM" id="MobiDB-lite"/>
    </source>
</evidence>
<dbReference type="RefSeq" id="WP_404315108.1">
    <property type="nucleotide sequence ID" value="NZ_JAUIYO010000002.1"/>
</dbReference>
<gene>
    <name evidence="3" type="ORF">QYG89_04775</name>
</gene>
<dbReference type="CDD" id="cd17470">
    <property type="entry name" value="T3SS_Flik_C"/>
    <property type="match status" value="1"/>
</dbReference>
<dbReference type="Gene3D" id="3.30.750.140">
    <property type="match status" value="1"/>
</dbReference>
<name>A0ABW8I674_9BACI</name>
<keyword evidence="3" id="KW-0282">Flagellum</keyword>
<keyword evidence="3" id="KW-0969">Cilium</keyword>
<evidence type="ECO:0000313" key="3">
    <source>
        <dbReference type="EMBL" id="MFK2824999.1"/>
    </source>
</evidence>
<keyword evidence="3" id="KW-0966">Cell projection</keyword>
<feature type="domain" description="Flagellar hook-length control protein-like C-terminal" evidence="2">
    <location>
        <begin position="328"/>
        <end position="407"/>
    </location>
</feature>
<dbReference type="Pfam" id="PF02120">
    <property type="entry name" value="Flg_hook"/>
    <property type="match status" value="1"/>
</dbReference>
<evidence type="ECO:0000259" key="2">
    <source>
        <dbReference type="Pfam" id="PF02120"/>
    </source>
</evidence>
<protein>
    <submittedName>
        <fullName evidence="3">Flagellar hook-length control protein FliK</fullName>
    </submittedName>
</protein>
<feature type="region of interest" description="Disordered" evidence="1">
    <location>
        <begin position="407"/>
        <end position="443"/>
    </location>
</feature>
<accession>A0ABW8I674</accession>
<dbReference type="InterPro" id="IPR038610">
    <property type="entry name" value="FliK-like_C_sf"/>
</dbReference>
<sequence length="450" mass="49729">MMQLVNALPAQTNVKQADGKQPAALGSDFKSILTGQSGVSFEETTSHPAQERLMLEKQLVEASMIEDVPNIPGAVQMIAKEWMADGKQPSFEELAAFLGMSTEQLRQMINKLGEQLTILIDEGKMTVSTDTSHPKPAVEESFSAVEQDKNGDLTALLQVLQLLASPPQQEWMKLDEKTVQTILQAGKLWELFSGRADQNVKDVPLQTAVKALMKEIAGKLDQFLSQPPTDNRAVILQKAFQNFLQPAAAGLKAEHSTKAILQGAAVDGVTSQNVSSITSGKENTVQLPPFFHPFGRTETFSMIVGTNPRPMNMEQFIEKFSQILGNSNVMKTPNGTKLLLRLYPEQLGSLRIELLQQNGVMTARILSSTSAVKELLEQNMSSLKHAFTQQNVAVDKIELTFSQPDTQKFDRQQQQHQSRQHQRGEETADAADSAEEPTENFQDLLINMEV</sequence>